<keyword evidence="3" id="KW-1185">Reference proteome</keyword>
<name>A0ABQ8G3W8_9PEZI</name>
<dbReference type="Proteomes" id="UP000774617">
    <property type="component" value="Unassembled WGS sequence"/>
</dbReference>
<reference evidence="2 3" key="1">
    <citation type="journal article" date="2021" name="Nat. Commun.">
        <title>Genetic determinants of endophytism in the Arabidopsis root mycobiome.</title>
        <authorList>
            <person name="Mesny F."/>
            <person name="Miyauchi S."/>
            <person name="Thiergart T."/>
            <person name="Pickel B."/>
            <person name="Atanasova L."/>
            <person name="Karlsson M."/>
            <person name="Huettel B."/>
            <person name="Barry K.W."/>
            <person name="Haridas S."/>
            <person name="Chen C."/>
            <person name="Bauer D."/>
            <person name="Andreopoulos W."/>
            <person name="Pangilinan J."/>
            <person name="LaButti K."/>
            <person name="Riley R."/>
            <person name="Lipzen A."/>
            <person name="Clum A."/>
            <person name="Drula E."/>
            <person name="Henrissat B."/>
            <person name="Kohler A."/>
            <person name="Grigoriev I.V."/>
            <person name="Martin F.M."/>
            <person name="Hacquard S."/>
        </authorList>
    </citation>
    <scope>NUCLEOTIDE SEQUENCE [LARGE SCALE GENOMIC DNA]</scope>
    <source>
        <strain evidence="2 3">MPI-SDFR-AT-0080</strain>
    </source>
</reference>
<evidence type="ECO:0000313" key="2">
    <source>
        <dbReference type="EMBL" id="KAH7042010.1"/>
    </source>
</evidence>
<gene>
    <name evidence="2" type="ORF">B0J12DRAFT_219036</name>
</gene>
<protein>
    <submittedName>
        <fullName evidence="2">Uncharacterized protein</fullName>
    </submittedName>
</protein>
<evidence type="ECO:0000256" key="1">
    <source>
        <dbReference type="SAM" id="MobiDB-lite"/>
    </source>
</evidence>
<feature type="region of interest" description="Disordered" evidence="1">
    <location>
        <begin position="190"/>
        <end position="212"/>
    </location>
</feature>
<accession>A0ABQ8G3W8</accession>
<organism evidence="2 3">
    <name type="scientific">Macrophomina phaseolina</name>
    <dbReference type="NCBI Taxonomy" id="35725"/>
    <lineage>
        <taxon>Eukaryota</taxon>
        <taxon>Fungi</taxon>
        <taxon>Dikarya</taxon>
        <taxon>Ascomycota</taxon>
        <taxon>Pezizomycotina</taxon>
        <taxon>Dothideomycetes</taxon>
        <taxon>Dothideomycetes incertae sedis</taxon>
        <taxon>Botryosphaeriales</taxon>
        <taxon>Botryosphaeriaceae</taxon>
        <taxon>Macrophomina</taxon>
    </lineage>
</organism>
<evidence type="ECO:0000313" key="3">
    <source>
        <dbReference type="Proteomes" id="UP000774617"/>
    </source>
</evidence>
<dbReference type="EMBL" id="JAGTJR010000028">
    <property type="protein sequence ID" value="KAH7042010.1"/>
    <property type="molecule type" value="Genomic_DNA"/>
</dbReference>
<sequence length="212" mass="23306">MVFMKPKGFVRSMAAAKPRCAQLSSRALRPWARRCTPSRQALAERYRIRGNVDIGSRRQVVSPSICGIPSRNGMGYASDPIEHVEDYRQGKGNAGQECWQAATARRLVSGNWGGKRFFFAVPTVRMAAACLPTYATTCSCGRVHPLACSAREPTCIPARCHLPDGQKITSACFLGRARFPCPCIKDPRGNKANSRRAAPRLGGMVDRHNHHP</sequence>
<comment type="caution">
    <text evidence="2">The sequence shown here is derived from an EMBL/GenBank/DDBJ whole genome shotgun (WGS) entry which is preliminary data.</text>
</comment>
<proteinExistence type="predicted"/>